<reference evidence="13" key="4">
    <citation type="submission" date="2022-03" db="EMBL/GenBank/DDBJ databases">
        <title>Complete Genome Sequence of Staphylococcus edaphicus strain CCM 8731.</title>
        <authorList>
            <person name="Rimmer C.O."/>
            <person name="Thomas J.C."/>
        </authorList>
    </citation>
    <scope>NUCLEOTIDE SEQUENCE</scope>
    <source>
        <strain evidence="13">CCM 8731</strain>
    </source>
</reference>
<dbReference type="PROSITE" id="PS00211">
    <property type="entry name" value="ABC_TRANSPORTER_1"/>
    <property type="match status" value="1"/>
</dbReference>
<dbReference type="CDD" id="cd03225">
    <property type="entry name" value="ABC_cobalt_CbiO_domain1"/>
    <property type="match status" value="1"/>
</dbReference>
<feature type="domain" description="ABC transporter" evidence="11">
    <location>
        <begin position="261"/>
        <end position="483"/>
    </location>
</feature>
<reference evidence="14" key="2">
    <citation type="submission" date="2017-10" db="EMBL/GenBank/DDBJ databases">
        <title>Staphylococcus edaphicus sp. nov., isolated in Antarctica, harbouring mecC gene and genomic islands essential in adaptation to extreme environment.</title>
        <authorList>
            <person name="Pantucek R."/>
            <person name="Sedlacek I."/>
            <person name="Indrakova A."/>
            <person name="Vrbovska V."/>
            <person name="Maslanova I."/>
            <person name="Kovarovic V."/>
            <person name="Svec P."/>
            <person name="Kralova S."/>
            <person name="Kristofova L."/>
            <person name="Keklakova J."/>
            <person name="Petras P."/>
            <person name="Doskar J."/>
        </authorList>
    </citation>
    <scope>NUCLEOTIDE SEQUENCE [LARGE SCALE GENOMIC DNA]</scope>
    <source>
        <strain evidence="14">CCM 5085</strain>
    </source>
</reference>
<reference evidence="12" key="3">
    <citation type="submission" date="2017-10" db="EMBL/GenBank/DDBJ databases">
        <authorList>
            <person name="Vrbovska V."/>
            <person name="Kovarovic V."/>
            <person name="Indrakova A."/>
        </authorList>
    </citation>
    <scope>NUCLEOTIDE SEQUENCE</scope>
    <source>
        <strain evidence="12">CCM 8730</strain>
    </source>
</reference>
<dbReference type="Proteomes" id="UP000223828">
    <property type="component" value="Unassembled WGS sequence"/>
</dbReference>
<evidence type="ECO:0000256" key="1">
    <source>
        <dbReference type="ARBA" id="ARBA00004202"/>
    </source>
</evidence>
<dbReference type="GO" id="GO:0005524">
    <property type="term" value="F:ATP binding"/>
    <property type="evidence" value="ECO:0007669"/>
    <property type="project" value="UniProtKB-KW"/>
</dbReference>
<keyword evidence="7 13" id="KW-0067">ATP-binding</keyword>
<evidence type="ECO:0000256" key="6">
    <source>
        <dbReference type="ARBA" id="ARBA00022741"/>
    </source>
</evidence>
<dbReference type="EMBL" id="MRZN01000009">
    <property type="protein sequence ID" value="PHK49671.1"/>
    <property type="molecule type" value="Genomic_DNA"/>
</dbReference>
<evidence type="ECO:0000256" key="10">
    <source>
        <dbReference type="ARBA" id="ARBA00025157"/>
    </source>
</evidence>
<keyword evidence="6" id="KW-0547">Nucleotide-binding</keyword>
<gene>
    <name evidence="12" type="ORF">BTJ66_07170</name>
    <name evidence="13" type="ORF">MNY58_01975</name>
</gene>
<dbReference type="InterPro" id="IPR050095">
    <property type="entry name" value="ECF_ABC_transporter_ATP-bd"/>
</dbReference>
<evidence type="ECO:0000256" key="2">
    <source>
        <dbReference type="ARBA" id="ARBA00005417"/>
    </source>
</evidence>
<keyword evidence="9" id="KW-0472">Membrane</keyword>
<dbReference type="PANTHER" id="PTHR43553:SF23">
    <property type="entry name" value="ABC TRANSPORTER ATP-BINDING COMPONENT"/>
    <property type="match status" value="1"/>
</dbReference>
<dbReference type="PROSITE" id="PS50893">
    <property type="entry name" value="ABC_TRANSPORTER_2"/>
    <property type="match status" value="2"/>
</dbReference>
<accession>A0A2C6VHC4</accession>
<proteinExistence type="inferred from homology"/>
<feature type="domain" description="ABC transporter" evidence="11">
    <location>
        <begin position="2"/>
        <end position="240"/>
    </location>
</feature>
<dbReference type="Proteomes" id="UP001056588">
    <property type="component" value="Chromosome"/>
</dbReference>
<dbReference type="Pfam" id="PF00005">
    <property type="entry name" value="ABC_tran"/>
    <property type="match status" value="2"/>
</dbReference>
<dbReference type="OrthoDB" id="501320at2"/>
<evidence type="ECO:0000256" key="5">
    <source>
        <dbReference type="ARBA" id="ARBA00022737"/>
    </source>
</evidence>
<protein>
    <submittedName>
        <fullName evidence="12 13">ABC transporter</fullName>
    </submittedName>
</protein>
<evidence type="ECO:0000256" key="4">
    <source>
        <dbReference type="ARBA" id="ARBA00022475"/>
    </source>
</evidence>
<keyword evidence="4" id="KW-1003">Cell membrane</keyword>
<dbReference type="RefSeq" id="WP_099090283.1">
    <property type="nucleotide sequence ID" value="NZ_CP093217.1"/>
</dbReference>
<dbReference type="EMBL" id="CP093217">
    <property type="protein sequence ID" value="UQW81906.1"/>
    <property type="molecule type" value="Genomic_DNA"/>
</dbReference>
<evidence type="ECO:0000256" key="8">
    <source>
        <dbReference type="ARBA" id="ARBA00022967"/>
    </source>
</evidence>
<evidence type="ECO:0000259" key="11">
    <source>
        <dbReference type="PROSITE" id="PS50893"/>
    </source>
</evidence>
<dbReference type="Gene3D" id="3.40.50.300">
    <property type="entry name" value="P-loop containing nucleotide triphosphate hydrolases"/>
    <property type="match status" value="2"/>
</dbReference>
<dbReference type="SUPFAM" id="SSF52540">
    <property type="entry name" value="P-loop containing nucleoside triphosphate hydrolases"/>
    <property type="match status" value="2"/>
</dbReference>
<evidence type="ECO:0000256" key="7">
    <source>
        <dbReference type="ARBA" id="ARBA00022840"/>
    </source>
</evidence>
<dbReference type="PANTHER" id="PTHR43553">
    <property type="entry name" value="HEAVY METAL TRANSPORTER"/>
    <property type="match status" value="1"/>
</dbReference>
<dbReference type="InterPro" id="IPR003593">
    <property type="entry name" value="AAA+_ATPase"/>
</dbReference>
<keyword evidence="3" id="KW-0813">Transport</keyword>
<keyword evidence="8" id="KW-1278">Translocase</keyword>
<reference evidence="12" key="1">
    <citation type="journal article" date="2017" name="Appl. Environ. Microbiol.">
        <title>Staphylococcus edaphicus sp. nov., isolated in Antarctica, harbours mecC gene and genomic islands with suspected role in adaptation to extreme environment.</title>
        <authorList>
            <person name="Pantucek R."/>
            <person name="Sedlacek I."/>
            <person name="Indrakova A."/>
            <person name="Vrbovska V."/>
            <person name="Maslanova I."/>
            <person name="Kovarovic V."/>
            <person name="Svec P."/>
            <person name="Kralova S."/>
            <person name="Kristofova L."/>
            <person name="Keklakova J."/>
            <person name="Petras P."/>
            <person name="Doskar J."/>
        </authorList>
    </citation>
    <scope>NUCLEOTIDE SEQUENCE</scope>
    <source>
        <strain evidence="12">CCM 8730</strain>
    </source>
</reference>
<evidence type="ECO:0000313" key="12">
    <source>
        <dbReference type="EMBL" id="PHK49671.1"/>
    </source>
</evidence>
<dbReference type="SMART" id="SM00382">
    <property type="entry name" value="AAA"/>
    <property type="match status" value="2"/>
</dbReference>
<dbReference type="AlphaFoldDB" id="A0A2C6VHC4"/>
<dbReference type="GO" id="GO:0042626">
    <property type="term" value="F:ATPase-coupled transmembrane transporter activity"/>
    <property type="evidence" value="ECO:0007669"/>
    <property type="project" value="TreeGrafter"/>
</dbReference>
<evidence type="ECO:0000313" key="15">
    <source>
        <dbReference type="Proteomes" id="UP001056588"/>
    </source>
</evidence>
<dbReference type="InterPro" id="IPR017871">
    <property type="entry name" value="ABC_transporter-like_CS"/>
</dbReference>
<comment type="subcellular location">
    <subcellularLocation>
        <location evidence="1">Cell membrane</location>
        <topology evidence="1">Peripheral membrane protein</topology>
    </subcellularLocation>
</comment>
<sequence>MIQFEKVSFNYDDGEKILEDINLTINDGEVICLTGASGCGKTTITRLLNGTIPHFFHGDIEGHITVNGQDIRKQTIYEISQKSGSVFQNPRSQFFCLNTTSELAFEPENYGVNPIEIHTNIANSVCEFNIEHLLNRGIFNLSGGEKQLIACTAIQVRGHDIIILDEPSSNLDYKTIIKLREMLNMWKQEGKTIIIAEHRLHYLIDVVDRFIVLKCGRISEVYDHEAFNELNHTSLARLGLRTTHLEKLTPKVYNNIANGALTLKNFYFKYKASLPLSINIPKVELSKGKVTAIIGHNGSGKSTLVRCLTGVERKFKGKVDDDEITLKRNHRLNSVYLVFQDVNNQLFAESVGEELRLSQADLDDKTIQARLKQYGISEHIERHPLSLSGGEKQRLAIASAVETKRDIIIFDEPSSGLDGHRMREISEIINDLANQGHTILVITHDYELLLSSADEILHLEQGCIKDQYEMNDTNLSKLQAFFEI</sequence>
<dbReference type="GO" id="GO:0016887">
    <property type="term" value="F:ATP hydrolysis activity"/>
    <property type="evidence" value="ECO:0007669"/>
    <property type="project" value="InterPro"/>
</dbReference>
<comment type="function">
    <text evidence="10">Probably part of an ABC transporter complex. Responsible for energy coupling to the transport system.</text>
</comment>
<evidence type="ECO:0000313" key="13">
    <source>
        <dbReference type="EMBL" id="UQW81906.1"/>
    </source>
</evidence>
<dbReference type="InterPro" id="IPR027417">
    <property type="entry name" value="P-loop_NTPase"/>
</dbReference>
<keyword evidence="5" id="KW-0677">Repeat</keyword>
<comment type="similarity">
    <text evidence="2">Belongs to the ABC transporter superfamily.</text>
</comment>
<name>A0A2C6VHC4_9STAP</name>
<organism evidence="12 14">
    <name type="scientific">Staphylococcus edaphicus</name>
    <dbReference type="NCBI Taxonomy" id="1955013"/>
    <lineage>
        <taxon>Bacteria</taxon>
        <taxon>Bacillati</taxon>
        <taxon>Bacillota</taxon>
        <taxon>Bacilli</taxon>
        <taxon>Bacillales</taxon>
        <taxon>Staphylococcaceae</taxon>
        <taxon>Staphylococcus</taxon>
    </lineage>
</organism>
<evidence type="ECO:0000256" key="9">
    <source>
        <dbReference type="ARBA" id="ARBA00023136"/>
    </source>
</evidence>
<dbReference type="InterPro" id="IPR015856">
    <property type="entry name" value="ABC_transpr_CbiO/EcfA_su"/>
</dbReference>
<evidence type="ECO:0000256" key="3">
    <source>
        <dbReference type="ARBA" id="ARBA00022448"/>
    </source>
</evidence>
<evidence type="ECO:0000313" key="14">
    <source>
        <dbReference type="Proteomes" id="UP000223828"/>
    </source>
</evidence>
<dbReference type="GO" id="GO:0043190">
    <property type="term" value="C:ATP-binding cassette (ABC) transporter complex"/>
    <property type="evidence" value="ECO:0007669"/>
    <property type="project" value="TreeGrafter"/>
</dbReference>
<dbReference type="InterPro" id="IPR003439">
    <property type="entry name" value="ABC_transporter-like_ATP-bd"/>
</dbReference>
<keyword evidence="15" id="KW-1185">Reference proteome</keyword>